<evidence type="ECO:0000313" key="1">
    <source>
        <dbReference type="EMBL" id="MFD2729572.1"/>
    </source>
</evidence>
<sequence length="96" mass="10958">MKNMFHKGFIAAEGFISLFLLSVCLIPIFQLCSTWLEASKKEQAKIEMNCVLFEAVLTQSSQSSQYTIQLSKERASIYLGSDQVEVYQTDEWIHAD</sequence>
<protein>
    <submittedName>
        <fullName evidence="1">Uncharacterized protein</fullName>
    </submittedName>
</protein>
<evidence type="ECO:0000313" key="2">
    <source>
        <dbReference type="Proteomes" id="UP001597427"/>
    </source>
</evidence>
<dbReference type="Proteomes" id="UP001597427">
    <property type="component" value="Unassembled WGS sequence"/>
</dbReference>
<proteinExistence type="predicted"/>
<dbReference type="RefSeq" id="WP_379982063.1">
    <property type="nucleotide sequence ID" value="NZ_JBHUMO010000056.1"/>
</dbReference>
<dbReference type="EMBL" id="JBHUMO010000056">
    <property type="protein sequence ID" value="MFD2729572.1"/>
    <property type="molecule type" value="Genomic_DNA"/>
</dbReference>
<accession>A0ABW5TKV5</accession>
<name>A0ABW5TKV5_9ENTE</name>
<comment type="caution">
    <text evidence="1">The sequence shown here is derived from an EMBL/GenBank/DDBJ whole genome shotgun (WGS) entry which is preliminary data.</text>
</comment>
<gene>
    <name evidence="1" type="ORF">ACFSR0_09080</name>
</gene>
<organism evidence="1 2">
    <name type="scientific">Enterococcus camelliae</name>
    <dbReference type="NCBI Taxonomy" id="453959"/>
    <lineage>
        <taxon>Bacteria</taxon>
        <taxon>Bacillati</taxon>
        <taxon>Bacillota</taxon>
        <taxon>Bacilli</taxon>
        <taxon>Lactobacillales</taxon>
        <taxon>Enterococcaceae</taxon>
        <taxon>Enterococcus</taxon>
    </lineage>
</organism>
<keyword evidence="2" id="KW-1185">Reference proteome</keyword>
<reference evidence="2" key="1">
    <citation type="journal article" date="2019" name="Int. J. Syst. Evol. Microbiol.">
        <title>The Global Catalogue of Microorganisms (GCM) 10K type strain sequencing project: providing services to taxonomists for standard genome sequencing and annotation.</title>
        <authorList>
            <consortium name="The Broad Institute Genomics Platform"/>
            <consortium name="The Broad Institute Genome Sequencing Center for Infectious Disease"/>
            <person name="Wu L."/>
            <person name="Ma J."/>
        </authorList>
    </citation>
    <scope>NUCLEOTIDE SEQUENCE [LARGE SCALE GENOMIC DNA]</scope>
    <source>
        <strain evidence="2">TISTR 932</strain>
    </source>
</reference>